<protein>
    <submittedName>
        <fullName evidence="1">Uncharacterized protein</fullName>
    </submittedName>
</protein>
<accession>A0A091DML3</accession>
<dbReference type="Proteomes" id="UP000028990">
    <property type="component" value="Unassembled WGS sequence"/>
</dbReference>
<evidence type="ECO:0000313" key="1">
    <source>
        <dbReference type="EMBL" id="KFO31520.1"/>
    </source>
</evidence>
<dbReference type="EMBL" id="KN122264">
    <property type="protein sequence ID" value="KFO31520.1"/>
    <property type="molecule type" value="Genomic_DNA"/>
</dbReference>
<keyword evidence="2" id="KW-1185">Reference proteome</keyword>
<sequence>MGKSSPRWLRYEEQMVWISLIDFAQSLDKKPDMHKVPIKGQACFTAPSPLIKKIRPHINSEANLVSELLSFILSPTNKAHGEPVKLSSALYQNSAVPLGFSTLQGFFYEAIPKDDLSCHAN</sequence>
<proteinExistence type="predicted"/>
<organism evidence="1 2">
    <name type="scientific">Fukomys damarensis</name>
    <name type="common">Damaraland mole rat</name>
    <name type="synonym">Cryptomys damarensis</name>
    <dbReference type="NCBI Taxonomy" id="885580"/>
    <lineage>
        <taxon>Eukaryota</taxon>
        <taxon>Metazoa</taxon>
        <taxon>Chordata</taxon>
        <taxon>Craniata</taxon>
        <taxon>Vertebrata</taxon>
        <taxon>Euteleostomi</taxon>
        <taxon>Mammalia</taxon>
        <taxon>Eutheria</taxon>
        <taxon>Euarchontoglires</taxon>
        <taxon>Glires</taxon>
        <taxon>Rodentia</taxon>
        <taxon>Hystricomorpha</taxon>
        <taxon>Bathyergidae</taxon>
        <taxon>Fukomys</taxon>
    </lineage>
</organism>
<gene>
    <name evidence="1" type="ORF">H920_07034</name>
</gene>
<name>A0A091DML3_FUKDA</name>
<reference evidence="1 2" key="1">
    <citation type="submission" date="2013-11" db="EMBL/GenBank/DDBJ databases">
        <title>The Damaraland mole rat (Fukomys damarensis) genome and evolution of African mole rats.</title>
        <authorList>
            <person name="Gladyshev V.N."/>
            <person name="Fang X."/>
        </authorList>
    </citation>
    <scope>NUCLEOTIDE SEQUENCE [LARGE SCALE GENOMIC DNA]</scope>
    <source>
        <tissue evidence="1">Liver</tissue>
    </source>
</reference>
<dbReference type="AlphaFoldDB" id="A0A091DML3"/>
<evidence type="ECO:0000313" key="2">
    <source>
        <dbReference type="Proteomes" id="UP000028990"/>
    </source>
</evidence>